<name>Q7MFY0_VIBVY</name>
<dbReference type="SUPFAM" id="SSF46689">
    <property type="entry name" value="Homeodomain-like"/>
    <property type="match status" value="2"/>
</dbReference>
<dbReference type="HOGENOM" id="CLU_000445_81_2_6"/>
<feature type="domain" description="HTH araC/xylS-type" evidence="4">
    <location>
        <begin position="202"/>
        <end position="300"/>
    </location>
</feature>
<organism evidence="5 6">
    <name type="scientific">Vibrio vulnificus (strain YJ016)</name>
    <dbReference type="NCBI Taxonomy" id="196600"/>
    <lineage>
        <taxon>Bacteria</taxon>
        <taxon>Pseudomonadati</taxon>
        <taxon>Pseudomonadota</taxon>
        <taxon>Gammaproteobacteria</taxon>
        <taxon>Vibrionales</taxon>
        <taxon>Vibrionaceae</taxon>
        <taxon>Vibrio</taxon>
    </lineage>
</organism>
<dbReference type="GO" id="GO:0003700">
    <property type="term" value="F:DNA-binding transcription factor activity"/>
    <property type="evidence" value="ECO:0007669"/>
    <property type="project" value="InterPro"/>
</dbReference>
<evidence type="ECO:0000313" key="5">
    <source>
        <dbReference type="EMBL" id="BAC96215.1"/>
    </source>
</evidence>
<dbReference type="InterPro" id="IPR018062">
    <property type="entry name" value="HTH_AraC-typ_CS"/>
</dbReference>
<keyword evidence="3" id="KW-0804">Transcription</keyword>
<dbReference type="Gene3D" id="1.10.10.60">
    <property type="entry name" value="Homeodomain-like"/>
    <property type="match status" value="2"/>
</dbReference>
<evidence type="ECO:0000256" key="2">
    <source>
        <dbReference type="ARBA" id="ARBA00023125"/>
    </source>
</evidence>
<dbReference type="AlphaFoldDB" id="Q7MFY0"/>
<sequence length="301" mass="35263">MMVTIVVYLTPLRTEQCDERREMMFDDLISSVLNERESFHHIWFAGDFHTPPEFSYQVNFPRLELVLDGEYINEMESHDRKVSKIVAKAGDAIFIPSNCWNKPNWDTDCSVLSMLFGRRQLGLSLVSKRKGEVNFYDIQKHSIQTRSGFAIDNILEALSSLARENHKKPMDELLLQALLQYAKTMLNAPVEQSHNRVQDLYQGICIYIQENFHRPITRESIASRFSISANHLSRLFRQQGHMTLADYITWVRVDRAKFMLKKYNFKLNEVALRCGFKDVNYFCRVFKNRTGRTPTDYRASI</sequence>
<reference evidence="5 6" key="1">
    <citation type="journal article" date="2003" name="Genome Res.">
        <title>Comparative genome analysis of Vibrio vulnificus, a marine pathogen.</title>
        <authorList>
            <person name="Chen C.Y."/>
            <person name="Wu K.M."/>
            <person name="Chang Y.C."/>
            <person name="Chang C.H."/>
            <person name="Tsai H.C."/>
            <person name="Liao T.L."/>
            <person name="Liu Y.M."/>
            <person name="Chen H.J."/>
            <person name="Shen A.B."/>
            <person name="Li J.C."/>
            <person name="Su T.L."/>
            <person name="Shao C.P."/>
            <person name="Lee C.T."/>
            <person name="Hor L.I."/>
            <person name="Tsai S.F."/>
        </authorList>
    </citation>
    <scope>NUCLEOTIDE SEQUENCE [LARGE SCALE GENOMIC DNA]</scope>
    <source>
        <strain evidence="5 6">YJ016</strain>
    </source>
</reference>
<keyword evidence="2 5" id="KW-0238">DNA-binding</keyword>
<evidence type="ECO:0000256" key="3">
    <source>
        <dbReference type="ARBA" id="ARBA00023163"/>
    </source>
</evidence>
<dbReference type="KEGG" id="vvy:VVA0189"/>
<dbReference type="SMART" id="SM00342">
    <property type="entry name" value="HTH_ARAC"/>
    <property type="match status" value="1"/>
</dbReference>
<dbReference type="PROSITE" id="PS01124">
    <property type="entry name" value="HTH_ARAC_FAMILY_2"/>
    <property type="match status" value="1"/>
</dbReference>
<dbReference type="eggNOG" id="COG2207">
    <property type="taxonomic scope" value="Bacteria"/>
</dbReference>
<evidence type="ECO:0000313" key="6">
    <source>
        <dbReference type="Proteomes" id="UP000002675"/>
    </source>
</evidence>
<dbReference type="GO" id="GO:0043565">
    <property type="term" value="F:sequence-specific DNA binding"/>
    <property type="evidence" value="ECO:0007669"/>
    <property type="project" value="InterPro"/>
</dbReference>
<accession>Q7MFY0</accession>
<dbReference type="STRING" id="672.VV93_v1c31750"/>
<dbReference type="InterPro" id="IPR009057">
    <property type="entry name" value="Homeodomain-like_sf"/>
</dbReference>
<dbReference type="Proteomes" id="UP000002675">
    <property type="component" value="Chromosome II"/>
</dbReference>
<protein>
    <submittedName>
        <fullName evidence="5">AraC-type DNA-binding domain-containing protein</fullName>
    </submittedName>
</protein>
<dbReference type="InterPro" id="IPR020449">
    <property type="entry name" value="Tscrpt_reg_AraC-type_HTH"/>
</dbReference>
<dbReference type="FunFam" id="1.10.10.60:FF:000405">
    <property type="entry name" value="AraC family transcriptional regulator"/>
    <property type="match status" value="1"/>
</dbReference>
<dbReference type="PANTHER" id="PTHR43280">
    <property type="entry name" value="ARAC-FAMILY TRANSCRIPTIONAL REGULATOR"/>
    <property type="match status" value="1"/>
</dbReference>
<gene>
    <name evidence="5" type="ordered locus">VVA0189</name>
</gene>
<dbReference type="EMBL" id="BA000038">
    <property type="protein sequence ID" value="BAC96215.1"/>
    <property type="molecule type" value="Genomic_DNA"/>
</dbReference>
<evidence type="ECO:0000259" key="4">
    <source>
        <dbReference type="PROSITE" id="PS01124"/>
    </source>
</evidence>
<dbReference type="PROSITE" id="PS00041">
    <property type="entry name" value="HTH_ARAC_FAMILY_1"/>
    <property type="match status" value="1"/>
</dbReference>
<dbReference type="FunFam" id="1.10.10.60:FF:000444">
    <property type="entry name" value="AraC family transcriptional regulator"/>
    <property type="match status" value="1"/>
</dbReference>
<proteinExistence type="predicted"/>
<dbReference type="InterPro" id="IPR018060">
    <property type="entry name" value="HTH_AraC"/>
</dbReference>
<dbReference type="PANTHER" id="PTHR43280:SF10">
    <property type="entry name" value="REGULATORY PROTEIN POCR"/>
    <property type="match status" value="1"/>
</dbReference>
<keyword evidence="1" id="KW-0805">Transcription regulation</keyword>
<evidence type="ECO:0000256" key="1">
    <source>
        <dbReference type="ARBA" id="ARBA00023015"/>
    </source>
</evidence>
<dbReference type="Pfam" id="PF12833">
    <property type="entry name" value="HTH_18"/>
    <property type="match status" value="1"/>
</dbReference>
<dbReference type="PRINTS" id="PR00032">
    <property type="entry name" value="HTHARAC"/>
</dbReference>